<keyword evidence="3 5" id="KW-1133">Transmembrane helix</keyword>
<dbReference type="AlphaFoldDB" id="A0A0G0KDM9"/>
<gene>
    <name evidence="6" type="ORF">US65_C0013G0003</name>
</gene>
<dbReference type="GO" id="GO:0012505">
    <property type="term" value="C:endomembrane system"/>
    <property type="evidence" value="ECO:0007669"/>
    <property type="project" value="UniProtKB-SubCell"/>
</dbReference>
<sequence>MENYNKTKQASSKEILHRSKVHWILAHSYTLYFILFLASVFLDFIFRIKIFTNLVMVPVGVALLVFASFLILWAQKTSRNLDTKNISKETFCKGPYCYTRSPTHWGLFFLMLGFGIIANAVFVVLFTLISFLITRFTFLDKQETVLAEKYGAPYLEYKRSVKL</sequence>
<feature type="transmembrane region" description="Helical" evidence="5">
    <location>
        <begin position="54"/>
        <end position="74"/>
    </location>
</feature>
<feature type="transmembrane region" description="Helical" evidence="5">
    <location>
        <begin position="107"/>
        <end position="133"/>
    </location>
</feature>
<dbReference type="EMBL" id="LBTU01000013">
    <property type="protein sequence ID" value="KKQ47259.1"/>
    <property type="molecule type" value="Genomic_DNA"/>
</dbReference>
<reference evidence="6 7" key="1">
    <citation type="journal article" date="2015" name="Nature">
        <title>rRNA introns, odd ribosomes, and small enigmatic genomes across a large radiation of phyla.</title>
        <authorList>
            <person name="Brown C.T."/>
            <person name="Hug L.A."/>
            <person name="Thomas B.C."/>
            <person name="Sharon I."/>
            <person name="Castelle C.J."/>
            <person name="Singh A."/>
            <person name="Wilkins M.J."/>
            <person name="Williams K.H."/>
            <person name="Banfield J.F."/>
        </authorList>
    </citation>
    <scope>NUCLEOTIDE SEQUENCE [LARGE SCALE GENOMIC DNA]</scope>
</reference>
<dbReference type="Gene3D" id="1.20.120.1630">
    <property type="match status" value="1"/>
</dbReference>
<comment type="subcellular location">
    <subcellularLocation>
        <location evidence="1">Endomembrane system</location>
        <topology evidence="1">Multi-pass membrane protein</topology>
    </subcellularLocation>
</comment>
<evidence type="ECO:0000256" key="5">
    <source>
        <dbReference type="SAM" id="Phobius"/>
    </source>
</evidence>
<keyword evidence="2 5" id="KW-0812">Transmembrane</keyword>
<evidence type="ECO:0000313" key="7">
    <source>
        <dbReference type="Proteomes" id="UP000034430"/>
    </source>
</evidence>
<dbReference type="Pfam" id="PF04191">
    <property type="entry name" value="PEMT"/>
    <property type="match status" value="1"/>
</dbReference>
<proteinExistence type="predicted"/>
<name>A0A0G0KDM9_9BACT</name>
<evidence type="ECO:0000256" key="4">
    <source>
        <dbReference type="ARBA" id="ARBA00023136"/>
    </source>
</evidence>
<evidence type="ECO:0000256" key="1">
    <source>
        <dbReference type="ARBA" id="ARBA00004127"/>
    </source>
</evidence>
<accession>A0A0G0KDM9</accession>
<dbReference type="Proteomes" id="UP000034430">
    <property type="component" value="Unassembled WGS sequence"/>
</dbReference>
<keyword evidence="4 5" id="KW-0472">Membrane</keyword>
<feature type="transmembrane region" description="Helical" evidence="5">
    <location>
        <begin position="21"/>
        <end position="42"/>
    </location>
</feature>
<comment type="caution">
    <text evidence="6">The sequence shown here is derived from an EMBL/GenBank/DDBJ whole genome shotgun (WGS) entry which is preliminary data.</text>
</comment>
<evidence type="ECO:0000313" key="6">
    <source>
        <dbReference type="EMBL" id="KKQ47259.1"/>
    </source>
</evidence>
<dbReference type="InterPro" id="IPR007318">
    <property type="entry name" value="Phopholipid_MeTrfase"/>
</dbReference>
<evidence type="ECO:0008006" key="8">
    <source>
        <dbReference type="Google" id="ProtNLM"/>
    </source>
</evidence>
<organism evidence="6 7">
    <name type="scientific">Candidatus Yanofskybacteria bacterium GW2011_GWC2_37_9</name>
    <dbReference type="NCBI Taxonomy" id="1619028"/>
    <lineage>
        <taxon>Bacteria</taxon>
        <taxon>Candidatus Yanofskyibacteriota</taxon>
    </lineage>
</organism>
<protein>
    <recommendedName>
        <fullName evidence="8">Isoprenylcysteine carboxyl methyltransferase</fullName>
    </recommendedName>
</protein>
<evidence type="ECO:0000256" key="2">
    <source>
        <dbReference type="ARBA" id="ARBA00022692"/>
    </source>
</evidence>
<evidence type="ECO:0000256" key="3">
    <source>
        <dbReference type="ARBA" id="ARBA00022989"/>
    </source>
</evidence>